<gene>
    <name evidence="8" type="ORF">FYJ24_02025</name>
</gene>
<evidence type="ECO:0000256" key="6">
    <source>
        <dbReference type="PROSITE-ProRule" id="PRU00421"/>
    </source>
</evidence>
<organism evidence="8 9">
    <name type="scientific">Scrofimicrobium canadense</name>
    <dbReference type="NCBI Taxonomy" id="2652290"/>
    <lineage>
        <taxon>Bacteria</taxon>
        <taxon>Bacillati</taxon>
        <taxon>Actinomycetota</taxon>
        <taxon>Actinomycetes</taxon>
        <taxon>Actinomycetales</taxon>
        <taxon>Actinomycetaceae</taxon>
        <taxon>Scrofimicrobium</taxon>
    </lineage>
</organism>
<dbReference type="GO" id="GO:0009401">
    <property type="term" value="P:phosphoenolpyruvate-dependent sugar phosphotransferase system"/>
    <property type="evidence" value="ECO:0007669"/>
    <property type="project" value="UniProtKB-KW"/>
</dbReference>
<keyword evidence="4" id="KW-0598">Phosphotransferase system</keyword>
<comment type="caution">
    <text evidence="8">The sequence shown here is derived from an EMBL/GenBank/DDBJ whole genome shotgun (WGS) entry which is preliminary data.</text>
</comment>
<evidence type="ECO:0000256" key="2">
    <source>
        <dbReference type="ARBA" id="ARBA00022597"/>
    </source>
</evidence>
<dbReference type="GO" id="GO:0016301">
    <property type="term" value="F:kinase activity"/>
    <property type="evidence" value="ECO:0007669"/>
    <property type="project" value="UniProtKB-KW"/>
</dbReference>
<name>A0A6N7W5Y7_9ACTO</name>
<dbReference type="NCBIfam" id="TIGR00826">
    <property type="entry name" value="EIIB_glc"/>
    <property type="match status" value="1"/>
</dbReference>
<keyword evidence="2 8" id="KW-0762">Sugar transport</keyword>
<dbReference type="GO" id="GO:0005886">
    <property type="term" value="C:plasma membrane"/>
    <property type="evidence" value="ECO:0007669"/>
    <property type="project" value="TreeGrafter"/>
</dbReference>
<sequence length="76" mass="8001">MTTPELILKGLGGADNVSELEACITRLRVEVAQPDLVDEVILKEAGAFGVVQVDDIVQVVVGPTADQVAKSVNSLR</sequence>
<dbReference type="GO" id="GO:0008982">
    <property type="term" value="F:protein-N(PI)-phosphohistidine-sugar phosphotransferase activity"/>
    <property type="evidence" value="ECO:0007669"/>
    <property type="project" value="InterPro"/>
</dbReference>
<evidence type="ECO:0000259" key="7">
    <source>
        <dbReference type="PROSITE" id="PS51098"/>
    </source>
</evidence>
<dbReference type="PROSITE" id="PS51098">
    <property type="entry name" value="PTS_EIIB_TYPE_1"/>
    <property type="match status" value="1"/>
</dbReference>
<dbReference type="PANTHER" id="PTHR30009:SF20">
    <property type="entry name" value="PTS SYSTEM GLUCOSE-SPECIFIC EIICB COMPONENT-RELATED"/>
    <property type="match status" value="1"/>
</dbReference>
<protein>
    <submittedName>
        <fullName evidence="8">PTS sugar transporter</fullName>
    </submittedName>
</protein>
<keyword evidence="1" id="KW-0813">Transport</keyword>
<evidence type="ECO:0000256" key="4">
    <source>
        <dbReference type="ARBA" id="ARBA00022683"/>
    </source>
</evidence>
<dbReference type="Pfam" id="PF00367">
    <property type="entry name" value="PTS_EIIB"/>
    <property type="match status" value="1"/>
</dbReference>
<dbReference type="GO" id="GO:0090563">
    <property type="term" value="F:protein-phosphocysteine-sugar phosphotransferase activity"/>
    <property type="evidence" value="ECO:0007669"/>
    <property type="project" value="TreeGrafter"/>
</dbReference>
<feature type="domain" description="PTS EIIB type-1" evidence="7">
    <location>
        <begin position="1"/>
        <end position="76"/>
    </location>
</feature>
<proteinExistence type="predicted"/>
<keyword evidence="3" id="KW-0808">Transferase</keyword>
<dbReference type="AlphaFoldDB" id="A0A6N7W5Y7"/>
<dbReference type="RefSeq" id="WP_154543105.1">
    <property type="nucleotide sequence ID" value="NZ_VULO01000002.1"/>
</dbReference>
<dbReference type="SUPFAM" id="SSF55604">
    <property type="entry name" value="Glucose permease domain IIB"/>
    <property type="match status" value="1"/>
</dbReference>
<accession>A0A6N7W5Y7</accession>
<evidence type="ECO:0000313" key="8">
    <source>
        <dbReference type="EMBL" id="MSS83558.1"/>
    </source>
</evidence>
<keyword evidence="9" id="KW-1185">Reference proteome</keyword>
<reference evidence="8 9" key="1">
    <citation type="submission" date="2019-08" db="EMBL/GenBank/DDBJ databases">
        <title>In-depth cultivation of the pig gut microbiome towards novel bacterial diversity and tailored functional studies.</title>
        <authorList>
            <person name="Wylensek D."/>
            <person name="Hitch T.C.A."/>
            <person name="Clavel T."/>
        </authorList>
    </citation>
    <scope>NUCLEOTIDE SEQUENCE [LARGE SCALE GENOMIC DNA]</scope>
    <source>
        <strain evidence="8 9">WB03_NA08</strain>
    </source>
</reference>
<dbReference type="InterPro" id="IPR018113">
    <property type="entry name" value="PTrfase_EIIB_Cys"/>
</dbReference>
<dbReference type="InterPro" id="IPR050429">
    <property type="entry name" value="PTS_Glucose_EIICBA"/>
</dbReference>
<evidence type="ECO:0000256" key="5">
    <source>
        <dbReference type="ARBA" id="ARBA00022777"/>
    </source>
</evidence>
<evidence type="ECO:0000256" key="3">
    <source>
        <dbReference type="ARBA" id="ARBA00022679"/>
    </source>
</evidence>
<dbReference type="PROSITE" id="PS01035">
    <property type="entry name" value="PTS_EIIB_TYPE_1_CYS"/>
    <property type="match status" value="1"/>
</dbReference>
<dbReference type="EMBL" id="VULO01000002">
    <property type="protein sequence ID" value="MSS83558.1"/>
    <property type="molecule type" value="Genomic_DNA"/>
</dbReference>
<dbReference type="InterPro" id="IPR001996">
    <property type="entry name" value="PTS_IIB_1"/>
</dbReference>
<dbReference type="Gene3D" id="3.30.1360.60">
    <property type="entry name" value="Glucose permease domain IIB"/>
    <property type="match status" value="1"/>
</dbReference>
<dbReference type="Proteomes" id="UP000470875">
    <property type="component" value="Unassembled WGS sequence"/>
</dbReference>
<dbReference type="PANTHER" id="PTHR30009">
    <property type="entry name" value="CYTOCHROME C-TYPE SYNTHESIS PROTEIN AND PTS TRANSMEMBRANE COMPONENT"/>
    <property type="match status" value="1"/>
</dbReference>
<evidence type="ECO:0000313" key="9">
    <source>
        <dbReference type="Proteomes" id="UP000470875"/>
    </source>
</evidence>
<feature type="active site" description="Phosphocysteine intermediate; for EIIB activity" evidence="6">
    <location>
        <position position="23"/>
    </location>
</feature>
<dbReference type="InterPro" id="IPR036878">
    <property type="entry name" value="Glu_permease_IIB"/>
</dbReference>
<keyword evidence="5" id="KW-0418">Kinase</keyword>
<evidence type="ECO:0000256" key="1">
    <source>
        <dbReference type="ARBA" id="ARBA00022448"/>
    </source>
</evidence>